<dbReference type="OrthoDB" id="6270329at2759"/>
<dbReference type="InterPro" id="IPR017907">
    <property type="entry name" value="Znf_RING_CS"/>
</dbReference>
<proteinExistence type="predicted"/>
<evidence type="ECO:0000259" key="7">
    <source>
        <dbReference type="PROSITE" id="PS50089"/>
    </source>
</evidence>
<dbReference type="Gene3D" id="3.30.40.10">
    <property type="entry name" value="Zinc/RING finger domain, C3HC4 (zinc finger)"/>
    <property type="match status" value="1"/>
</dbReference>
<sequence>MPAARNTRAQRKEEVIIISSDDEPDPPTVPEFVSDFSRRQKIRERLAARKTRRKQRDELGERMAQVERENERLASIVNSFRDFLECPICLVNLEDPVAHRIVCGHIFCFACIALESEAQVSRTGSPASKDPFIYTCPTCRKDILKSTPFVPIHGVSSMIEAIPNKD</sequence>
<dbReference type="GO" id="GO:0045944">
    <property type="term" value="P:positive regulation of transcription by RNA polymerase II"/>
    <property type="evidence" value="ECO:0007669"/>
    <property type="project" value="TreeGrafter"/>
</dbReference>
<organism evidence="8 9">
    <name type="scientific">Hypholoma sublateritium (strain FD-334 SS-4)</name>
    <dbReference type="NCBI Taxonomy" id="945553"/>
    <lineage>
        <taxon>Eukaryota</taxon>
        <taxon>Fungi</taxon>
        <taxon>Dikarya</taxon>
        <taxon>Basidiomycota</taxon>
        <taxon>Agaricomycotina</taxon>
        <taxon>Agaricomycetes</taxon>
        <taxon>Agaricomycetidae</taxon>
        <taxon>Agaricales</taxon>
        <taxon>Agaricineae</taxon>
        <taxon>Strophariaceae</taxon>
        <taxon>Hypholoma</taxon>
    </lineage>
</organism>
<gene>
    <name evidence="8" type="ORF">HYPSUDRAFT_57205</name>
</gene>
<keyword evidence="3" id="KW-0862">Zinc</keyword>
<evidence type="ECO:0000256" key="5">
    <source>
        <dbReference type="SAM" id="Coils"/>
    </source>
</evidence>
<evidence type="ECO:0000313" key="8">
    <source>
        <dbReference type="EMBL" id="KJA18376.1"/>
    </source>
</evidence>
<dbReference type="Proteomes" id="UP000054270">
    <property type="component" value="Unassembled WGS sequence"/>
</dbReference>
<name>A0A0D2NNM0_HYPSF</name>
<dbReference type="InterPro" id="IPR027370">
    <property type="entry name" value="Znf-RING_euk"/>
</dbReference>
<keyword evidence="5" id="KW-0175">Coiled coil</keyword>
<evidence type="ECO:0000256" key="2">
    <source>
        <dbReference type="ARBA" id="ARBA00022771"/>
    </source>
</evidence>
<dbReference type="AlphaFoldDB" id="A0A0D2NNM0"/>
<feature type="domain" description="RING-type" evidence="7">
    <location>
        <begin position="86"/>
        <end position="140"/>
    </location>
</feature>
<evidence type="ECO:0000256" key="4">
    <source>
        <dbReference type="PROSITE-ProRule" id="PRU00175"/>
    </source>
</evidence>
<accession>A0A0D2NNM0</accession>
<protein>
    <recommendedName>
        <fullName evidence="7">RING-type domain-containing protein</fullName>
    </recommendedName>
</protein>
<dbReference type="GO" id="GO:0008270">
    <property type="term" value="F:zinc ion binding"/>
    <property type="evidence" value="ECO:0007669"/>
    <property type="project" value="UniProtKB-KW"/>
</dbReference>
<dbReference type="InterPro" id="IPR001841">
    <property type="entry name" value="Znf_RING"/>
</dbReference>
<dbReference type="PANTHER" id="PTHR23041">
    <property type="entry name" value="RING FINGER DOMAIN-CONTAINING"/>
    <property type="match status" value="1"/>
</dbReference>
<dbReference type="SMART" id="SM00184">
    <property type="entry name" value="RING"/>
    <property type="match status" value="1"/>
</dbReference>
<feature type="coiled-coil region" evidence="5">
    <location>
        <begin position="49"/>
        <end position="76"/>
    </location>
</feature>
<keyword evidence="1" id="KW-0479">Metal-binding</keyword>
<dbReference type="InterPro" id="IPR013083">
    <property type="entry name" value="Znf_RING/FYVE/PHD"/>
</dbReference>
<evidence type="ECO:0000256" key="1">
    <source>
        <dbReference type="ARBA" id="ARBA00022723"/>
    </source>
</evidence>
<reference evidence="9" key="1">
    <citation type="submission" date="2014-04" db="EMBL/GenBank/DDBJ databases">
        <title>Evolutionary Origins and Diversification of the Mycorrhizal Mutualists.</title>
        <authorList>
            <consortium name="DOE Joint Genome Institute"/>
            <consortium name="Mycorrhizal Genomics Consortium"/>
            <person name="Kohler A."/>
            <person name="Kuo A."/>
            <person name="Nagy L.G."/>
            <person name="Floudas D."/>
            <person name="Copeland A."/>
            <person name="Barry K.W."/>
            <person name="Cichocki N."/>
            <person name="Veneault-Fourrey C."/>
            <person name="LaButti K."/>
            <person name="Lindquist E.A."/>
            <person name="Lipzen A."/>
            <person name="Lundell T."/>
            <person name="Morin E."/>
            <person name="Murat C."/>
            <person name="Riley R."/>
            <person name="Ohm R."/>
            <person name="Sun H."/>
            <person name="Tunlid A."/>
            <person name="Henrissat B."/>
            <person name="Grigoriev I.V."/>
            <person name="Hibbett D.S."/>
            <person name="Martin F."/>
        </authorList>
    </citation>
    <scope>NUCLEOTIDE SEQUENCE [LARGE SCALE GENOMIC DNA]</scope>
    <source>
        <strain evidence="9">FD-334 SS-4</strain>
    </source>
</reference>
<keyword evidence="9" id="KW-1185">Reference proteome</keyword>
<dbReference type="PANTHER" id="PTHR23041:SF78">
    <property type="entry name" value="E3 UBIQUITIN-PROTEIN LIGASE RNF4"/>
    <property type="match status" value="1"/>
</dbReference>
<dbReference type="PROSITE" id="PS50089">
    <property type="entry name" value="ZF_RING_2"/>
    <property type="match status" value="1"/>
</dbReference>
<dbReference type="EMBL" id="KN817590">
    <property type="protein sequence ID" value="KJA18376.1"/>
    <property type="molecule type" value="Genomic_DNA"/>
</dbReference>
<dbReference type="InterPro" id="IPR047134">
    <property type="entry name" value="RNF4"/>
</dbReference>
<keyword evidence="2 4" id="KW-0863">Zinc-finger</keyword>
<dbReference type="PROSITE" id="PS00518">
    <property type="entry name" value="ZF_RING_1"/>
    <property type="match status" value="1"/>
</dbReference>
<feature type="region of interest" description="Disordered" evidence="6">
    <location>
        <begin position="1"/>
        <end position="32"/>
    </location>
</feature>
<evidence type="ECO:0000256" key="6">
    <source>
        <dbReference type="SAM" id="MobiDB-lite"/>
    </source>
</evidence>
<dbReference type="SUPFAM" id="SSF57850">
    <property type="entry name" value="RING/U-box"/>
    <property type="match status" value="1"/>
</dbReference>
<evidence type="ECO:0000256" key="3">
    <source>
        <dbReference type="ARBA" id="ARBA00022833"/>
    </source>
</evidence>
<dbReference type="Pfam" id="PF13445">
    <property type="entry name" value="zf-RING_UBOX"/>
    <property type="match status" value="1"/>
</dbReference>
<evidence type="ECO:0000313" key="9">
    <source>
        <dbReference type="Proteomes" id="UP000054270"/>
    </source>
</evidence>